<gene>
    <name evidence="3" type="ORF">chi_054</name>
</gene>
<keyword evidence="1" id="KW-0946">Virion</keyword>
<proteinExistence type="inferred from homology"/>
<keyword evidence="4" id="KW-1185">Reference proteome</keyword>
<dbReference type="EMBL" id="JX094499">
    <property type="protein sequence ID" value="AFO71199.1"/>
    <property type="molecule type" value="Genomic_DNA"/>
</dbReference>
<dbReference type="Pfam" id="PF05136">
    <property type="entry name" value="Phage_portal_2"/>
    <property type="match status" value="1"/>
</dbReference>
<keyword evidence="1" id="KW-0238">DNA-binding</keyword>
<dbReference type="KEGG" id="vg:72301863"/>
<dbReference type="GO" id="GO:0046798">
    <property type="term" value="C:viral portal complex"/>
    <property type="evidence" value="ECO:0007669"/>
    <property type="project" value="UniProtKB-UniRule"/>
</dbReference>
<name>A0A1U8QMF6_9CAUD</name>
<feature type="region of interest" description="Disordered" evidence="2">
    <location>
        <begin position="536"/>
        <end position="560"/>
    </location>
</feature>
<dbReference type="Proteomes" id="UP000013005">
    <property type="component" value="Segment"/>
</dbReference>
<accession>A0A1U8QMF6</accession>
<comment type="subcellular location">
    <subcellularLocation>
        <location evidence="1">Virion</location>
    </subcellularLocation>
</comment>
<reference evidence="3 4" key="1">
    <citation type="journal article" date="2013" name="Arch. Virol.">
        <title>Complete genome sequence analysis of bacterial-flagellum-targeting bacteriophage chi.</title>
        <authorList>
            <person name="Lee J.H."/>
            <person name="Shin H."/>
            <person name="Choi Y."/>
            <person name="Ryu S."/>
        </authorList>
    </citation>
    <scope>NUCLEOTIDE SEQUENCE [LARGE SCALE GENOMIC DNA]</scope>
</reference>
<dbReference type="SMR" id="A0A1U8QMF6"/>
<dbReference type="GO" id="GO:0005198">
    <property type="term" value="F:structural molecule activity"/>
    <property type="evidence" value="ECO:0007669"/>
    <property type="project" value="UniProtKB-UniRule"/>
</dbReference>
<keyword evidence="1" id="KW-1162">Viral penetration into host cytoplasm</keyword>
<keyword evidence="1" id="KW-0118">Viral capsid assembly</keyword>
<comment type="subunit">
    <text evidence="1">Homododecamer. Interacts with the terminase complex composed of two small and one large terminase subunits.</text>
</comment>
<keyword evidence="1" id="KW-1188">Viral release from host cell</keyword>
<evidence type="ECO:0000256" key="2">
    <source>
        <dbReference type="SAM" id="MobiDB-lite"/>
    </source>
</evidence>
<sequence>MTEKKRSTTQRAKKAAKTADVATLDATPQNPSALGGGLEGAERNTREMFRWTPAIISPDQQIAQDGTLALSRAQDIVQNDGYAFGAVAIHRDSVVGSQYKLNSKPNSLVLGAPEGWAEEFQEVVEARFNMVAESPENWFDARRMNTLTGLVRLAVGGFIMTGEVLASCEWMKPNGTRMQRRPFGTAIQMISPYRLSNPDNIMDDKYLRSGVKLDEMGAPIGYWLRKAFPGDPTDLEQWRWEYQPARFDWGRRRMIHIIEALLPGQTRGISEMVAALKQMKMTRNFQEVTLQNAIVNATYAAAIESELPSDVVFNQMGMGQTPFGDILKTYMGSLAEYIAGSKNIAIDGAKIPHLFPGTKLKMQPAGTPGGVGTDYEESLLRNIAASLGLSYEQFSRDYTKTNYSSARASMAETWKYMESRKKLVADRFASMIYTLWLEEEVNAGNVPLPPGFTWRDFYDPMKRDALCNAEWIGASRGQIDEKKETEAAILRIKNGLSTYEAEIARLGGDFREVFKQRAREEGIIKDLGLDFSGKMVEGTEASGSTGSTGSDNNNEEDTKE</sequence>
<comment type="function">
    <text evidence="1">Forms the portal vertex of the capsid. This portal plays critical roles in head assembly, genome packaging, neck/tail attachment, and genome ejection. The portal protein multimerizes as a single ring-shaped homododecamer arranged around a central channel. Binds to the terminase subunits to form the packaging machine.</text>
</comment>
<dbReference type="OrthoDB" id="1353at10239"/>
<feature type="compositionally biased region" description="Basic residues" evidence="2">
    <location>
        <begin position="7"/>
        <end position="16"/>
    </location>
</feature>
<comment type="similarity">
    <text evidence="1">Belongs to the siphoviridae portal protein family.</text>
</comment>
<feature type="compositionally biased region" description="Low complexity" evidence="2">
    <location>
        <begin position="18"/>
        <end position="27"/>
    </location>
</feature>
<organism evidence="3 4">
    <name type="scientific">Salmonella phage Chi</name>
    <dbReference type="NCBI Taxonomy" id="2927983"/>
    <lineage>
        <taxon>Viruses</taxon>
        <taxon>Duplodnaviria</taxon>
        <taxon>Heunggongvirae</taxon>
        <taxon>Uroviricota</taxon>
        <taxon>Caudoviricetes</taxon>
        <taxon>Casjensviridae</taxon>
        <taxon>Chivirus</taxon>
        <taxon>Chivirus chi</taxon>
    </lineage>
</organism>
<keyword evidence="1" id="KW-0231">Viral genome packaging</keyword>
<keyword evidence="1" id="KW-1171">Viral genome ejection through host cell envelope</keyword>
<feature type="compositionally biased region" description="Low complexity" evidence="2">
    <location>
        <begin position="538"/>
        <end position="552"/>
    </location>
</feature>
<feature type="region of interest" description="Disordered" evidence="2">
    <location>
        <begin position="1"/>
        <end position="39"/>
    </location>
</feature>
<comment type="PTM">
    <text evidence="1">Proteolytically cleaved by the viral protease during capsid maturation.</text>
</comment>
<protein>
    <recommendedName>
        <fullName evidence="1">Portal protein</fullName>
    </recommendedName>
</protein>
<evidence type="ECO:0000313" key="3">
    <source>
        <dbReference type="EMBL" id="AFO71199.1"/>
    </source>
</evidence>
<feature type="chain" id="PRO_5036521259" description="Portal protein" evidence="1">
    <location>
        <begin position="1"/>
        <end position="560"/>
    </location>
</feature>
<dbReference type="RefSeq" id="YP_008058171.1">
    <property type="nucleotide sequence ID" value="NC_021315.1"/>
</dbReference>
<evidence type="ECO:0000313" key="4">
    <source>
        <dbReference type="Proteomes" id="UP000013005"/>
    </source>
</evidence>
<dbReference type="HAMAP" id="MF_04135">
    <property type="entry name" value="PORTAL_LAMBDA"/>
    <property type="match status" value="1"/>
</dbReference>
<dbReference type="NCBIfam" id="TIGR01539">
    <property type="entry name" value="portal_lambda"/>
    <property type="match status" value="1"/>
</dbReference>
<dbReference type="GO" id="GO:0019068">
    <property type="term" value="P:virion assembly"/>
    <property type="evidence" value="ECO:0007669"/>
    <property type="project" value="UniProtKB-UniRule"/>
</dbReference>
<dbReference type="GO" id="GO:0046718">
    <property type="term" value="P:symbiont entry into host cell"/>
    <property type="evidence" value="ECO:0007669"/>
    <property type="project" value="UniProtKB-KW"/>
</dbReference>
<evidence type="ECO:0000256" key="1">
    <source>
        <dbReference type="HAMAP-Rule" id="MF_04135"/>
    </source>
</evidence>
<dbReference type="GeneID" id="40103492"/>
<keyword evidence="1" id="KW-0167">Capsid protein</keyword>
<keyword evidence="1" id="KW-1160">Virus entry into host cell</keyword>
<dbReference type="InterPro" id="IPR006429">
    <property type="entry name" value="Phage_lambda_portal"/>
</dbReference>
<dbReference type="GO" id="GO:0003677">
    <property type="term" value="F:DNA binding"/>
    <property type="evidence" value="ECO:0007669"/>
    <property type="project" value="UniProtKB-KW"/>
</dbReference>